<name>A0A655FGL1_MYCTX</name>
<evidence type="ECO:0000313" key="1">
    <source>
        <dbReference type="EMBL" id="CNV71722.1"/>
    </source>
</evidence>
<organism evidence="1 2">
    <name type="scientific">Mycobacterium tuberculosis</name>
    <dbReference type="NCBI Taxonomy" id="1773"/>
    <lineage>
        <taxon>Bacteria</taxon>
        <taxon>Bacillati</taxon>
        <taxon>Actinomycetota</taxon>
        <taxon>Actinomycetes</taxon>
        <taxon>Mycobacteriales</taxon>
        <taxon>Mycobacteriaceae</taxon>
        <taxon>Mycobacterium</taxon>
        <taxon>Mycobacterium tuberculosis complex</taxon>
    </lineage>
</organism>
<accession>A0A655FGL1</accession>
<dbReference type="EMBL" id="CQQC01001182">
    <property type="protein sequence ID" value="CNV71722.1"/>
    <property type="molecule type" value="Genomic_DNA"/>
</dbReference>
<protein>
    <submittedName>
        <fullName evidence="1">Uncharacterized protein</fullName>
    </submittedName>
</protein>
<dbReference type="Proteomes" id="UP000039217">
    <property type="component" value="Unassembled WGS sequence"/>
</dbReference>
<sequence>MLVGDLDDRIPDGDQSVALELLENLVDRWALRSKHCGEGALGKFDTGIDCLVEQELRNLRGQRAAKHAH</sequence>
<proteinExistence type="predicted"/>
<dbReference type="AlphaFoldDB" id="A0A655FGL1"/>
<evidence type="ECO:0000313" key="2">
    <source>
        <dbReference type="Proteomes" id="UP000039217"/>
    </source>
</evidence>
<gene>
    <name evidence="1" type="ORF">ERS007661_02974</name>
</gene>
<reference evidence="1 2" key="1">
    <citation type="submission" date="2015-03" db="EMBL/GenBank/DDBJ databases">
        <authorList>
            <consortium name="Pathogen Informatics"/>
        </authorList>
    </citation>
    <scope>NUCLEOTIDE SEQUENCE [LARGE SCALE GENOMIC DNA]</scope>
    <source>
        <strain evidence="1 2">D00501624</strain>
    </source>
</reference>